<dbReference type="Gene3D" id="3.40.50.12780">
    <property type="entry name" value="N-terminal domain of ligase-like"/>
    <property type="match status" value="1"/>
</dbReference>
<gene>
    <name evidence="9" type="ORF">FSP39_016910</name>
</gene>
<evidence type="ECO:0000256" key="2">
    <source>
        <dbReference type="ARBA" id="ARBA00022598"/>
    </source>
</evidence>
<comment type="catalytic activity">
    <reaction evidence="5">
        <text>a very long-chain fatty acid + ATP + CoA = a very long-chain fatty acyl-CoA + AMP + diphosphate</text>
        <dbReference type="Rhea" id="RHEA:54536"/>
        <dbReference type="ChEBI" id="CHEBI:30616"/>
        <dbReference type="ChEBI" id="CHEBI:33019"/>
        <dbReference type="ChEBI" id="CHEBI:57287"/>
        <dbReference type="ChEBI" id="CHEBI:58950"/>
        <dbReference type="ChEBI" id="CHEBI:138261"/>
        <dbReference type="ChEBI" id="CHEBI:456215"/>
    </reaction>
    <physiologicalReaction direction="left-to-right" evidence="5">
        <dbReference type="Rhea" id="RHEA:54537"/>
    </physiologicalReaction>
</comment>
<dbReference type="PANTHER" id="PTHR43107">
    <property type="entry name" value="LONG-CHAIN FATTY ACID TRANSPORT PROTEIN"/>
    <property type="match status" value="1"/>
</dbReference>
<dbReference type="PANTHER" id="PTHR43107:SF15">
    <property type="entry name" value="FATTY ACID TRANSPORT PROTEIN 3, ISOFORM A"/>
    <property type="match status" value="1"/>
</dbReference>
<evidence type="ECO:0000256" key="6">
    <source>
        <dbReference type="ARBA" id="ARBA00041297"/>
    </source>
</evidence>
<keyword evidence="4" id="KW-0067">ATP-binding</keyword>
<dbReference type="Proteomes" id="UP001186944">
    <property type="component" value="Unassembled WGS sequence"/>
</dbReference>
<dbReference type="PROSITE" id="PS00455">
    <property type="entry name" value="AMP_BINDING"/>
    <property type="match status" value="1"/>
</dbReference>
<evidence type="ECO:0000256" key="7">
    <source>
        <dbReference type="ARBA" id="ARBA00048666"/>
    </source>
</evidence>
<keyword evidence="2" id="KW-0436">Ligase</keyword>
<dbReference type="InterPro" id="IPR020845">
    <property type="entry name" value="AMP-binding_CS"/>
</dbReference>
<sequence length="297" mass="33503">MLPVLATALGAAGVTYLGAKYFTPWVFEDIKMIKKFKFSLDQYYKCAKENRFLIDIFESMVLKHPDKVILRYEDESYTFRQINDRANQCAHAFLSQGVKPGDVLAIMMQNEPQFVWTYLGFLKIGVQLGFINFNQRHKTLVHSIKSCEAQYLIVGADPELENAVMEIQDEIGNVKIYTYTSTQTIPKSTPLVPILEKSELSPVEISYRSGIKLTDASVFIFTSGTTGLPKAAIVTHDKAIKGCFAMWSCNLTSEDVLYEPLPMYHSAAALIGVGNMITLGEYLAKVFDMYMIHHFPC</sequence>
<reference evidence="9" key="1">
    <citation type="submission" date="2019-08" db="EMBL/GenBank/DDBJ databases">
        <title>The improved chromosome-level genome for the pearl oyster Pinctada fucata martensii using PacBio sequencing and Hi-C.</title>
        <authorList>
            <person name="Zheng Z."/>
        </authorList>
    </citation>
    <scope>NUCLEOTIDE SEQUENCE</scope>
    <source>
        <strain evidence="9">ZZ-2019</strain>
        <tissue evidence="9">Adductor muscle</tissue>
    </source>
</reference>
<comment type="similarity">
    <text evidence="1">Belongs to the ATP-dependent AMP-binding enzyme family.</text>
</comment>
<dbReference type="AlphaFoldDB" id="A0AA88Y0V8"/>
<accession>A0AA88Y0V8</accession>
<organism evidence="9 10">
    <name type="scientific">Pinctada imbricata</name>
    <name type="common">Atlantic pearl-oyster</name>
    <name type="synonym">Pinctada martensii</name>
    <dbReference type="NCBI Taxonomy" id="66713"/>
    <lineage>
        <taxon>Eukaryota</taxon>
        <taxon>Metazoa</taxon>
        <taxon>Spiralia</taxon>
        <taxon>Lophotrochozoa</taxon>
        <taxon>Mollusca</taxon>
        <taxon>Bivalvia</taxon>
        <taxon>Autobranchia</taxon>
        <taxon>Pteriomorphia</taxon>
        <taxon>Pterioida</taxon>
        <taxon>Pterioidea</taxon>
        <taxon>Pteriidae</taxon>
        <taxon>Pinctada</taxon>
    </lineage>
</organism>
<evidence type="ECO:0000256" key="3">
    <source>
        <dbReference type="ARBA" id="ARBA00022741"/>
    </source>
</evidence>
<evidence type="ECO:0000313" key="9">
    <source>
        <dbReference type="EMBL" id="KAK3095629.1"/>
    </source>
</evidence>
<dbReference type="GO" id="GO:0005524">
    <property type="term" value="F:ATP binding"/>
    <property type="evidence" value="ECO:0007669"/>
    <property type="project" value="UniProtKB-KW"/>
</dbReference>
<protein>
    <recommendedName>
        <fullName evidence="6">Long-chain-fatty-acid--CoA ligase</fullName>
    </recommendedName>
</protein>
<keyword evidence="10" id="KW-1185">Reference proteome</keyword>
<comment type="caution">
    <text evidence="9">The sequence shown here is derived from an EMBL/GenBank/DDBJ whole genome shotgun (WGS) entry which is preliminary data.</text>
</comment>
<dbReference type="EMBL" id="VSWD01000008">
    <property type="protein sequence ID" value="KAK3095629.1"/>
    <property type="molecule type" value="Genomic_DNA"/>
</dbReference>
<dbReference type="InterPro" id="IPR042099">
    <property type="entry name" value="ANL_N_sf"/>
</dbReference>
<feature type="domain" description="AMP-dependent synthetase/ligase" evidence="8">
    <location>
        <begin position="60"/>
        <end position="278"/>
    </location>
</feature>
<dbReference type="GO" id="GO:0044539">
    <property type="term" value="P:long-chain fatty acid import into cell"/>
    <property type="evidence" value="ECO:0007669"/>
    <property type="project" value="TreeGrafter"/>
</dbReference>
<dbReference type="InterPro" id="IPR000873">
    <property type="entry name" value="AMP-dep_synth/lig_dom"/>
</dbReference>
<evidence type="ECO:0000256" key="5">
    <source>
        <dbReference type="ARBA" id="ARBA00036527"/>
    </source>
</evidence>
<dbReference type="GO" id="GO:0005886">
    <property type="term" value="C:plasma membrane"/>
    <property type="evidence" value="ECO:0007669"/>
    <property type="project" value="TreeGrafter"/>
</dbReference>
<evidence type="ECO:0000259" key="8">
    <source>
        <dbReference type="Pfam" id="PF00501"/>
    </source>
</evidence>
<dbReference type="GO" id="GO:0005324">
    <property type="term" value="F:long-chain fatty acid transmembrane transporter activity"/>
    <property type="evidence" value="ECO:0007669"/>
    <property type="project" value="TreeGrafter"/>
</dbReference>
<evidence type="ECO:0000256" key="4">
    <source>
        <dbReference type="ARBA" id="ARBA00022840"/>
    </source>
</evidence>
<name>A0AA88Y0V8_PINIB</name>
<keyword evidence="3" id="KW-0547">Nucleotide-binding</keyword>
<dbReference type="GO" id="GO:0004467">
    <property type="term" value="F:long-chain fatty acid-CoA ligase activity"/>
    <property type="evidence" value="ECO:0007669"/>
    <property type="project" value="TreeGrafter"/>
</dbReference>
<dbReference type="Pfam" id="PF00501">
    <property type="entry name" value="AMP-binding"/>
    <property type="match status" value="1"/>
</dbReference>
<dbReference type="SUPFAM" id="SSF56801">
    <property type="entry name" value="Acetyl-CoA synthetase-like"/>
    <property type="match status" value="1"/>
</dbReference>
<comment type="catalytic activity">
    <reaction evidence="7">
        <text>tetracosanoate + ATP + CoA = tetracosanoyl-CoA + AMP + diphosphate</text>
        <dbReference type="Rhea" id="RHEA:33639"/>
        <dbReference type="ChEBI" id="CHEBI:30616"/>
        <dbReference type="ChEBI" id="CHEBI:31014"/>
        <dbReference type="ChEBI" id="CHEBI:33019"/>
        <dbReference type="ChEBI" id="CHEBI:57287"/>
        <dbReference type="ChEBI" id="CHEBI:65052"/>
        <dbReference type="ChEBI" id="CHEBI:456215"/>
    </reaction>
    <physiologicalReaction direction="left-to-right" evidence="7">
        <dbReference type="Rhea" id="RHEA:33640"/>
    </physiologicalReaction>
</comment>
<evidence type="ECO:0000256" key="1">
    <source>
        <dbReference type="ARBA" id="ARBA00006432"/>
    </source>
</evidence>
<proteinExistence type="inferred from homology"/>
<evidence type="ECO:0000313" key="10">
    <source>
        <dbReference type="Proteomes" id="UP001186944"/>
    </source>
</evidence>